<feature type="domain" description="Reverse transcriptase" evidence="10">
    <location>
        <begin position="68"/>
        <end position="157"/>
    </location>
</feature>
<evidence type="ECO:0000256" key="3">
    <source>
        <dbReference type="ARBA" id="ARBA00022679"/>
    </source>
</evidence>
<feature type="region of interest" description="Disordered" evidence="9">
    <location>
        <begin position="892"/>
        <end position="940"/>
    </location>
</feature>
<dbReference type="InterPro" id="IPR043128">
    <property type="entry name" value="Rev_trsase/Diguanyl_cyclase"/>
</dbReference>
<accession>A0A6H5I549</accession>
<dbReference type="SUPFAM" id="SSF56672">
    <property type="entry name" value="DNA/RNA polymerases"/>
    <property type="match status" value="1"/>
</dbReference>
<feature type="compositionally biased region" description="Basic and acidic residues" evidence="9">
    <location>
        <begin position="916"/>
        <end position="926"/>
    </location>
</feature>
<dbReference type="CDD" id="cd01647">
    <property type="entry name" value="RT_LTR"/>
    <property type="match status" value="1"/>
</dbReference>
<dbReference type="OrthoDB" id="7616733at2759"/>
<feature type="domain" description="Integrase zinc-binding" evidence="11">
    <location>
        <begin position="465"/>
        <end position="521"/>
    </location>
</feature>
<feature type="compositionally biased region" description="Basic and acidic residues" evidence="9">
    <location>
        <begin position="231"/>
        <end position="245"/>
    </location>
</feature>
<name>A0A6H5I549_9HYME</name>
<keyword evidence="2" id="KW-0645">Protease</keyword>
<proteinExistence type="predicted"/>
<keyword evidence="5" id="KW-0540">Nuclease</keyword>
<feature type="compositionally biased region" description="Polar residues" evidence="9">
    <location>
        <begin position="761"/>
        <end position="771"/>
    </location>
</feature>
<dbReference type="Pfam" id="PF17921">
    <property type="entry name" value="Integrase_H2C2"/>
    <property type="match status" value="1"/>
</dbReference>
<feature type="compositionally biased region" description="Polar residues" evidence="9">
    <location>
        <begin position="285"/>
        <end position="305"/>
    </location>
</feature>
<keyword evidence="3" id="KW-0808">Transferase</keyword>
<feature type="region of interest" description="Disordered" evidence="9">
    <location>
        <begin position="751"/>
        <end position="810"/>
    </location>
</feature>
<dbReference type="GO" id="GO:0003964">
    <property type="term" value="F:RNA-directed DNA polymerase activity"/>
    <property type="evidence" value="ECO:0007669"/>
    <property type="project" value="UniProtKB-KW"/>
</dbReference>
<reference evidence="12 13" key="1">
    <citation type="submission" date="2020-02" db="EMBL/GenBank/DDBJ databases">
        <authorList>
            <person name="Ferguson B K."/>
        </authorList>
    </citation>
    <scope>NUCLEOTIDE SEQUENCE [LARGE SCALE GENOMIC DNA]</scope>
</reference>
<dbReference type="GO" id="GO:0008233">
    <property type="term" value="F:peptidase activity"/>
    <property type="evidence" value="ECO:0007669"/>
    <property type="project" value="UniProtKB-KW"/>
</dbReference>
<keyword evidence="7" id="KW-0378">Hydrolase</keyword>
<dbReference type="GO" id="GO:0006508">
    <property type="term" value="P:proteolysis"/>
    <property type="evidence" value="ECO:0007669"/>
    <property type="project" value="UniProtKB-KW"/>
</dbReference>
<dbReference type="PANTHER" id="PTHR37984:SF5">
    <property type="entry name" value="PROTEIN NYNRIN-LIKE"/>
    <property type="match status" value="1"/>
</dbReference>
<dbReference type="EMBL" id="CADCXV010000645">
    <property type="protein sequence ID" value="CAB0031505.1"/>
    <property type="molecule type" value="Genomic_DNA"/>
</dbReference>
<feature type="compositionally biased region" description="Basic and acidic residues" evidence="9">
    <location>
        <begin position="797"/>
        <end position="810"/>
    </location>
</feature>
<dbReference type="InterPro" id="IPR041588">
    <property type="entry name" value="Integrase_H2C2"/>
</dbReference>
<feature type="compositionally biased region" description="Basic and acidic residues" evidence="9">
    <location>
        <begin position="269"/>
        <end position="278"/>
    </location>
</feature>
<dbReference type="InterPro" id="IPR050951">
    <property type="entry name" value="Retrovirus_Pol_polyprotein"/>
</dbReference>
<organism evidence="12 13">
    <name type="scientific">Trichogramma brassicae</name>
    <dbReference type="NCBI Taxonomy" id="86971"/>
    <lineage>
        <taxon>Eukaryota</taxon>
        <taxon>Metazoa</taxon>
        <taxon>Ecdysozoa</taxon>
        <taxon>Arthropoda</taxon>
        <taxon>Hexapoda</taxon>
        <taxon>Insecta</taxon>
        <taxon>Pterygota</taxon>
        <taxon>Neoptera</taxon>
        <taxon>Endopterygota</taxon>
        <taxon>Hymenoptera</taxon>
        <taxon>Apocrita</taxon>
        <taxon>Proctotrupomorpha</taxon>
        <taxon>Chalcidoidea</taxon>
        <taxon>Trichogrammatidae</taxon>
        <taxon>Trichogramma</taxon>
    </lineage>
</organism>
<evidence type="ECO:0000256" key="6">
    <source>
        <dbReference type="ARBA" id="ARBA00022759"/>
    </source>
</evidence>
<evidence type="ECO:0000259" key="10">
    <source>
        <dbReference type="Pfam" id="PF00078"/>
    </source>
</evidence>
<keyword evidence="8" id="KW-0695">RNA-directed DNA polymerase</keyword>
<dbReference type="Gene3D" id="3.30.70.270">
    <property type="match status" value="1"/>
</dbReference>
<feature type="compositionally biased region" description="Polar residues" evidence="9">
    <location>
        <begin position="895"/>
        <end position="915"/>
    </location>
</feature>
<evidence type="ECO:0000256" key="8">
    <source>
        <dbReference type="ARBA" id="ARBA00022918"/>
    </source>
</evidence>
<evidence type="ECO:0000313" key="13">
    <source>
        <dbReference type="Proteomes" id="UP000479190"/>
    </source>
</evidence>
<dbReference type="Pfam" id="PF00078">
    <property type="entry name" value="RVT_1"/>
    <property type="match status" value="1"/>
</dbReference>
<feature type="compositionally biased region" description="Basic and acidic residues" evidence="9">
    <location>
        <begin position="772"/>
        <end position="790"/>
    </location>
</feature>
<feature type="compositionally biased region" description="Basic and acidic residues" evidence="9">
    <location>
        <begin position="191"/>
        <end position="204"/>
    </location>
</feature>
<evidence type="ECO:0000313" key="12">
    <source>
        <dbReference type="EMBL" id="CAB0031505.1"/>
    </source>
</evidence>
<keyword evidence="13" id="KW-1185">Reference proteome</keyword>
<dbReference type="InterPro" id="IPR000477">
    <property type="entry name" value="RT_dom"/>
</dbReference>
<feature type="compositionally biased region" description="Basic residues" evidence="9">
    <location>
        <begin position="599"/>
        <end position="608"/>
    </location>
</feature>
<dbReference type="PANTHER" id="PTHR37984">
    <property type="entry name" value="PROTEIN CBG26694"/>
    <property type="match status" value="1"/>
</dbReference>
<dbReference type="Proteomes" id="UP000479190">
    <property type="component" value="Unassembled WGS sequence"/>
</dbReference>
<dbReference type="InterPro" id="IPR043502">
    <property type="entry name" value="DNA/RNA_pol_sf"/>
</dbReference>
<evidence type="ECO:0000259" key="11">
    <source>
        <dbReference type="Pfam" id="PF17921"/>
    </source>
</evidence>
<evidence type="ECO:0000256" key="5">
    <source>
        <dbReference type="ARBA" id="ARBA00022722"/>
    </source>
</evidence>
<feature type="region of interest" description="Disordered" evidence="9">
    <location>
        <begin position="163"/>
        <end position="316"/>
    </location>
</feature>
<evidence type="ECO:0000256" key="4">
    <source>
        <dbReference type="ARBA" id="ARBA00022695"/>
    </source>
</evidence>
<evidence type="ECO:0000256" key="1">
    <source>
        <dbReference type="ARBA" id="ARBA00012493"/>
    </source>
</evidence>
<dbReference type="Gene3D" id="1.10.340.70">
    <property type="match status" value="1"/>
</dbReference>
<feature type="region of interest" description="Disordered" evidence="9">
    <location>
        <begin position="526"/>
        <end position="632"/>
    </location>
</feature>
<evidence type="ECO:0000256" key="2">
    <source>
        <dbReference type="ARBA" id="ARBA00022670"/>
    </source>
</evidence>
<keyword evidence="6" id="KW-0255">Endonuclease</keyword>
<protein>
    <recommendedName>
        <fullName evidence="1">RNA-directed DNA polymerase</fullName>
        <ecNumber evidence="1">2.7.7.49</ecNumber>
    </recommendedName>
</protein>
<keyword evidence="4" id="KW-0548">Nucleotidyltransferase</keyword>
<evidence type="ECO:0000256" key="7">
    <source>
        <dbReference type="ARBA" id="ARBA00022801"/>
    </source>
</evidence>
<dbReference type="Gene3D" id="3.10.10.10">
    <property type="entry name" value="HIV Type 1 Reverse Transcriptase, subunit A, domain 1"/>
    <property type="match status" value="1"/>
</dbReference>
<sequence length="940" mass="107009">MPGETLPGTSTVQHRITTTDDDLINVKQYKYPHALKDEVNKQVQEMLDSDVIERSESPYNNPLWIVEKKPDSEGNKRWRIVLDFRALNDKTISDAYPLPNITEIFDQVGSAKYYSVLDLAWGFWQIRLDPRDAHKCAFSTPFGHYQFIRMPFGLKNARPRHFNGKSNVNADSLSRNVPEESNDQALCVVTRSKDKEPVENEKVESPPVPPAPKRGRPPKHLQKPKPTLPPRDTDKRQTKQTEKYDPSPVIKPPEPDPRTFNTPPSESENSSKSEHDSSGEEDQSPPKTTTILPENISPEPSQIENPNPPVQVSEEDATKSTIDIVYSKDLMHCVAENIAYLIDTNGNPLDAGATKLHEFHKLPTLTDLSVGDVLVHNTKRKKNHFALCLKNENPLAPSSCKANLETLFSTLKELLKKMKVEKLFVTKTEHLFGLQWNDIVNLMAKSLEGHQLKLIICTGNLTYVSPEQRDEIFAELHNSAIGGHRGVSKTYNRIKRKYHWENLKNDVHRRIQQCLDCQLKKLVRLKTRQPMSRKMQNQTRNQARANNRNNNANPMPPRQENEVAQPRQPEPQQQGNWRELNAPHYHAATQAPRSNADKRRARRQRRNLYGRMRPQNHLPREAGPPAPNQEPVEQGDAWLAEYVKNLYNNNNLKQQVKKSRCISNAKRRKAALQVIRRQNKRVLNGHLKRYVERKDEPAQESPAILQGVNPIEFFKDLTNFEPTKIRRTKLKSSSSTTKSKKEKFSLTPFNEVKTKPCNDKPTFSLTPITSENKTKEADSKRLTPSKETKPKPRRTPRKEADSGLPTSKKEATLELRLIPIEEAASQPVIATVTEKPEALKERPQIGQQQITPSESHEILANYLAAAEKESQEYPLTIDDGYLDLFDEEQAESPYVPTNKSGRTTPEVSYIPTSISDKGRTEGKDVPSKNNAHGVLSDSKK</sequence>
<feature type="compositionally biased region" description="Basic residues" evidence="9">
    <location>
        <begin position="213"/>
        <end position="223"/>
    </location>
</feature>
<feature type="compositionally biased region" description="Low complexity" evidence="9">
    <location>
        <begin position="536"/>
        <end position="553"/>
    </location>
</feature>
<dbReference type="FunFam" id="3.10.10.10:FF:000007">
    <property type="entry name" value="Retrovirus-related Pol polyprotein from transposon 17.6-like Protein"/>
    <property type="match status" value="1"/>
</dbReference>
<evidence type="ECO:0000256" key="9">
    <source>
        <dbReference type="SAM" id="MobiDB-lite"/>
    </source>
</evidence>
<feature type="compositionally biased region" description="Polar residues" evidence="9">
    <location>
        <begin position="164"/>
        <end position="175"/>
    </location>
</feature>
<dbReference type="EC" id="2.7.7.49" evidence="1"/>
<dbReference type="GO" id="GO:0004519">
    <property type="term" value="F:endonuclease activity"/>
    <property type="evidence" value="ECO:0007669"/>
    <property type="project" value="UniProtKB-KW"/>
</dbReference>
<dbReference type="AlphaFoldDB" id="A0A6H5I549"/>
<gene>
    <name evidence="12" type="ORF">TBRA_LOCUS3474</name>
</gene>